<dbReference type="GO" id="GO:0005525">
    <property type="term" value="F:GTP binding"/>
    <property type="evidence" value="ECO:0007669"/>
    <property type="project" value="InterPro"/>
</dbReference>
<dbReference type="SMART" id="SM00174">
    <property type="entry name" value="RHO"/>
    <property type="match status" value="1"/>
</dbReference>
<dbReference type="PROSITE" id="PS51419">
    <property type="entry name" value="RAB"/>
    <property type="match status" value="1"/>
</dbReference>
<accession>A0A0H5R765</accession>
<dbReference type="SMART" id="SM00173">
    <property type="entry name" value="RAS"/>
    <property type="match status" value="1"/>
</dbReference>
<evidence type="ECO:0000313" key="2">
    <source>
        <dbReference type="EMBL" id="CRZ09666.1"/>
    </source>
</evidence>
<dbReference type="SUPFAM" id="SSF52540">
    <property type="entry name" value="P-loop containing nucleoside triphosphate hydrolases"/>
    <property type="match status" value="1"/>
</dbReference>
<dbReference type="CDD" id="cd00154">
    <property type="entry name" value="Rab"/>
    <property type="match status" value="1"/>
</dbReference>
<sequence>MLKTRAGKNGGRQIQVLIVGASGSGKTALVSRILSEEFPNKHIPTLGAELFIKEMQFQEEYVTLNLWSCGGHERFKPVVQHLYDNINGAIITYDRTNEASFREVAFWRNEMLRCYPSCVAIVVGLKSDLNELANISVQDAEEQTARWSLSHWIASAKTGENIDAVVNQMLTRLMAKT</sequence>
<dbReference type="PANTHER" id="PTHR47978">
    <property type="match status" value="1"/>
</dbReference>
<dbReference type="SMART" id="SM00175">
    <property type="entry name" value="RAB"/>
    <property type="match status" value="1"/>
</dbReference>
<dbReference type="GO" id="GO:0003924">
    <property type="term" value="F:GTPase activity"/>
    <property type="evidence" value="ECO:0007669"/>
    <property type="project" value="InterPro"/>
</dbReference>
<evidence type="ECO:0008006" key="3">
    <source>
        <dbReference type="Google" id="ProtNLM"/>
    </source>
</evidence>
<dbReference type="PRINTS" id="PR00449">
    <property type="entry name" value="RASTRNSFRMNG"/>
</dbReference>
<keyword evidence="1" id="KW-0547">Nucleotide-binding</keyword>
<proteinExistence type="predicted"/>
<dbReference type="NCBIfam" id="TIGR00231">
    <property type="entry name" value="small_GTP"/>
    <property type="match status" value="1"/>
</dbReference>
<evidence type="ECO:0000256" key="1">
    <source>
        <dbReference type="ARBA" id="ARBA00022741"/>
    </source>
</evidence>
<name>A0A0H5R765_9EUKA</name>
<dbReference type="InterPro" id="IPR001806">
    <property type="entry name" value="Small_GTPase"/>
</dbReference>
<organism evidence="2">
    <name type="scientific">Spongospora subterranea</name>
    <dbReference type="NCBI Taxonomy" id="70186"/>
    <lineage>
        <taxon>Eukaryota</taxon>
        <taxon>Sar</taxon>
        <taxon>Rhizaria</taxon>
        <taxon>Endomyxa</taxon>
        <taxon>Phytomyxea</taxon>
        <taxon>Plasmodiophorida</taxon>
        <taxon>Plasmodiophoridae</taxon>
        <taxon>Spongospora</taxon>
    </lineage>
</organism>
<reference evidence="2" key="1">
    <citation type="submission" date="2015-04" db="EMBL/GenBank/DDBJ databases">
        <title>The genome sequence of the plant pathogenic Rhizarian Plasmodiophora brassicae reveals insights in its biotrophic life cycle and the origin of chitin synthesis.</title>
        <authorList>
            <person name="Schwelm A."/>
            <person name="Fogelqvist J."/>
            <person name="Knaust A."/>
            <person name="Julke S."/>
            <person name="Lilja T."/>
            <person name="Dhandapani V."/>
            <person name="Bonilla-Rosso G."/>
            <person name="Karlsson M."/>
            <person name="Shevchenko A."/>
            <person name="Choi S.R."/>
            <person name="Kim H.G."/>
            <person name="Park J.Y."/>
            <person name="Lim Y.P."/>
            <person name="Ludwig-Muller J."/>
            <person name="Dixelius C."/>
        </authorList>
    </citation>
    <scope>NUCLEOTIDE SEQUENCE</scope>
    <source>
        <tissue evidence="2">Potato root galls</tissue>
    </source>
</reference>
<dbReference type="PROSITE" id="PS51421">
    <property type="entry name" value="RAS"/>
    <property type="match status" value="1"/>
</dbReference>
<dbReference type="InterPro" id="IPR005225">
    <property type="entry name" value="Small_GTP-bd"/>
</dbReference>
<dbReference type="Gene3D" id="3.40.50.300">
    <property type="entry name" value="P-loop containing nucleotide triphosphate hydrolases"/>
    <property type="match status" value="1"/>
</dbReference>
<dbReference type="AlphaFoldDB" id="A0A0H5R765"/>
<dbReference type="InterPro" id="IPR027417">
    <property type="entry name" value="P-loop_NTPase"/>
</dbReference>
<dbReference type="FunFam" id="3.40.50.300:FF:001447">
    <property type="entry name" value="Ras-related protein Rab-1B"/>
    <property type="match status" value="1"/>
</dbReference>
<protein>
    <recommendedName>
        <fullName evidence="3">Roc domain-containing protein</fullName>
    </recommendedName>
</protein>
<dbReference type="EMBL" id="HACM01009224">
    <property type="protein sequence ID" value="CRZ09666.1"/>
    <property type="molecule type" value="Transcribed_RNA"/>
</dbReference>
<dbReference type="Pfam" id="PF00071">
    <property type="entry name" value="Ras"/>
    <property type="match status" value="1"/>
</dbReference>